<evidence type="ECO:0000256" key="4">
    <source>
        <dbReference type="ARBA" id="ARBA00022692"/>
    </source>
</evidence>
<feature type="transmembrane region" description="Helical" evidence="7">
    <location>
        <begin position="97"/>
        <end position="118"/>
    </location>
</feature>
<evidence type="ECO:0000313" key="8">
    <source>
        <dbReference type="EMBL" id="KAK9833796.1"/>
    </source>
</evidence>
<dbReference type="PANTHER" id="PTHR43009:SF7">
    <property type="entry name" value="HOMOGENTISATE GERANYLGERANYLTRANSFERASE, CHLOROPLASTIC"/>
    <property type="match status" value="1"/>
</dbReference>
<dbReference type="NCBIfam" id="NF009525">
    <property type="entry name" value="PRK12887.1"/>
    <property type="match status" value="1"/>
</dbReference>
<evidence type="ECO:0000256" key="3">
    <source>
        <dbReference type="ARBA" id="ARBA00022679"/>
    </source>
</evidence>
<comment type="subcellular location">
    <subcellularLocation>
        <location evidence="1">Membrane</location>
        <topology evidence="1">Multi-pass membrane protein</topology>
    </subcellularLocation>
</comment>
<evidence type="ECO:0008006" key="10">
    <source>
        <dbReference type="Google" id="ProtNLM"/>
    </source>
</evidence>
<organism evidence="8 9">
    <name type="scientific">Apatococcus lobatus</name>
    <dbReference type="NCBI Taxonomy" id="904363"/>
    <lineage>
        <taxon>Eukaryota</taxon>
        <taxon>Viridiplantae</taxon>
        <taxon>Chlorophyta</taxon>
        <taxon>core chlorophytes</taxon>
        <taxon>Trebouxiophyceae</taxon>
        <taxon>Chlorellales</taxon>
        <taxon>Chlorellaceae</taxon>
        <taxon>Apatococcus</taxon>
    </lineage>
</organism>
<keyword evidence="9" id="KW-1185">Reference proteome</keyword>
<comment type="caution">
    <text evidence="8">The sequence shown here is derived from an EMBL/GenBank/DDBJ whole genome shotgun (WGS) entry which is preliminary data.</text>
</comment>
<proteinExistence type="inferred from homology"/>
<feature type="transmembrane region" description="Helical" evidence="7">
    <location>
        <begin position="233"/>
        <end position="251"/>
    </location>
</feature>
<feature type="transmembrane region" description="Helical" evidence="7">
    <location>
        <begin position="27"/>
        <end position="50"/>
    </location>
</feature>
<gene>
    <name evidence="8" type="ORF">WJX74_006147</name>
</gene>
<evidence type="ECO:0000256" key="5">
    <source>
        <dbReference type="ARBA" id="ARBA00022989"/>
    </source>
</evidence>
<name>A0AAW1RJY6_9CHLO</name>
<dbReference type="InterPro" id="IPR044878">
    <property type="entry name" value="UbiA_sf"/>
</dbReference>
<dbReference type="EMBL" id="JALJOS010000010">
    <property type="protein sequence ID" value="KAK9833796.1"/>
    <property type="molecule type" value="Genomic_DNA"/>
</dbReference>
<feature type="transmembrane region" description="Helical" evidence="7">
    <location>
        <begin position="263"/>
        <end position="283"/>
    </location>
</feature>
<evidence type="ECO:0000313" key="9">
    <source>
        <dbReference type="Proteomes" id="UP001438707"/>
    </source>
</evidence>
<dbReference type="Pfam" id="PF01040">
    <property type="entry name" value="UbiA"/>
    <property type="match status" value="1"/>
</dbReference>
<evidence type="ECO:0000256" key="7">
    <source>
        <dbReference type="SAM" id="Phobius"/>
    </source>
</evidence>
<keyword evidence="6 7" id="KW-0472">Membrane</keyword>
<dbReference type="Gene3D" id="1.10.357.140">
    <property type="entry name" value="UbiA prenyltransferase"/>
    <property type="match status" value="1"/>
</dbReference>
<dbReference type="InterPro" id="IPR044502">
    <property type="entry name" value="AtHST-like"/>
</dbReference>
<accession>A0AAW1RJY6</accession>
<protein>
    <recommendedName>
        <fullName evidence="10">Homogentisate phytyltransferase</fullName>
    </recommendedName>
</protein>
<evidence type="ECO:0000256" key="6">
    <source>
        <dbReference type="ARBA" id="ARBA00023136"/>
    </source>
</evidence>
<keyword evidence="5 7" id="KW-1133">Transmembrane helix</keyword>
<dbReference type="AlphaFoldDB" id="A0AAW1RJY6"/>
<evidence type="ECO:0000256" key="1">
    <source>
        <dbReference type="ARBA" id="ARBA00004141"/>
    </source>
</evidence>
<keyword evidence="4 7" id="KW-0812">Transmembrane</keyword>
<dbReference type="CDD" id="cd13960">
    <property type="entry name" value="PT_UbiA_HPT1"/>
    <property type="match status" value="1"/>
</dbReference>
<dbReference type="GO" id="GO:0016020">
    <property type="term" value="C:membrane"/>
    <property type="evidence" value="ECO:0007669"/>
    <property type="project" value="UniProtKB-SubCell"/>
</dbReference>
<evidence type="ECO:0000256" key="2">
    <source>
        <dbReference type="ARBA" id="ARBA00005985"/>
    </source>
</evidence>
<dbReference type="PANTHER" id="PTHR43009">
    <property type="entry name" value="HOMOGENTISATE SOLANESYLTRANSFERASE, CHLOROPLASTIC"/>
    <property type="match status" value="1"/>
</dbReference>
<feature type="transmembrane region" description="Helical" evidence="7">
    <location>
        <begin position="125"/>
        <end position="145"/>
    </location>
</feature>
<feature type="transmembrane region" description="Helical" evidence="7">
    <location>
        <begin position="71"/>
        <end position="91"/>
    </location>
</feature>
<dbReference type="InterPro" id="IPR000537">
    <property type="entry name" value="UbiA_prenyltransferase"/>
</dbReference>
<dbReference type="GO" id="GO:0004659">
    <property type="term" value="F:prenyltransferase activity"/>
    <property type="evidence" value="ECO:0007669"/>
    <property type="project" value="InterPro"/>
</dbReference>
<sequence length="284" mass="31061">MIGTFCSVCSISLLALGQLDFTMAAAIALVQALLPALLMNVCIVGLNQVFDISVDRINKPYLPLASGEWSLEVGIMVAASTGGAALLAGWLSGSWPLMATLAGSLALGIAYSTDLPFLRWKRYPLLAAGCILSVRAVMVQLGFFFHMKQALGYPAVITRPLLFAMGFMLFFSIVIALFKDIPDVRGDRREGIQTLSVRAGVSKVFWLCITLLEVAYAGAICACLLSSSVWWSRLMATAFHTAMGIVLYLRARQTDMNDSSSIAACYMFVWKLFYAEYLFIPFLR</sequence>
<comment type="similarity">
    <text evidence="2">Belongs to the UbiA prenyltransferase family.</text>
</comment>
<reference evidence="8 9" key="1">
    <citation type="journal article" date="2024" name="Nat. Commun.">
        <title>Phylogenomics reveals the evolutionary origins of lichenization in chlorophyte algae.</title>
        <authorList>
            <person name="Puginier C."/>
            <person name="Libourel C."/>
            <person name="Otte J."/>
            <person name="Skaloud P."/>
            <person name="Haon M."/>
            <person name="Grisel S."/>
            <person name="Petersen M."/>
            <person name="Berrin J.G."/>
            <person name="Delaux P.M."/>
            <person name="Dal Grande F."/>
            <person name="Keller J."/>
        </authorList>
    </citation>
    <scope>NUCLEOTIDE SEQUENCE [LARGE SCALE GENOMIC DNA]</scope>
    <source>
        <strain evidence="8 9">SAG 2145</strain>
    </source>
</reference>
<feature type="transmembrane region" description="Helical" evidence="7">
    <location>
        <begin position="157"/>
        <end position="178"/>
    </location>
</feature>
<keyword evidence="3" id="KW-0808">Transferase</keyword>
<feature type="transmembrane region" description="Helical" evidence="7">
    <location>
        <begin position="204"/>
        <end position="227"/>
    </location>
</feature>
<dbReference type="Proteomes" id="UP001438707">
    <property type="component" value="Unassembled WGS sequence"/>
</dbReference>